<reference evidence="2 3" key="1">
    <citation type="submission" date="2014-04" db="EMBL/GenBank/DDBJ databases">
        <authorList>
            <consortium name="DOE Joint Genome Institute"/>
            <person name="Kuo A."/>
            <person name="Tarkka M."/>
            <person name="Buscot F."/>
            <person name="Kohler A."/>
            <person name="Nagy L.G."/>
            <person name="Floudas D."/>
            <person name="Copeland A."/>
            <person name="Barry K.W."/>
            <person name="Cichocki N."/>
            <person name="Veneault-Fourrey C."/>
            <person name="LaButti K."/>
            <person name="Lindquist E.A."/>
            <person name="Lipzen A."/>
            <person name="Lundell T."/>
            <person name="Morin E."/>
            <person name="Murat C."/>
            <person name="Sun H."/>
            <person name="Tunlid A."/>
            <person name="Henrissat B."/>
            <person name="Grigoriev I.V."/>
            <person name="Hibbett D.S."/>
            <person name="Martin F."/>
            <person name="Nordberg H.P."/>
            <person name="Cantor M.N."/>
            <person name="Hua S.X."/>
        </authorList>
    </citation>
    <scope>NUCLEOTIDE SEQUENCE [LARGE SCALE GENOMIC DNA]</scope>
    <source>
        <strain evidence="2 3">F 1598</strain>
    </source>
</reference>
<dbReference type="AlphaFoldDB" id="A0A0C3EMI1"/>
<dbReference type="STRING" id="765440.A0A0C3EMI1"/>
<feature type="coiled-coil region" evidence="1">
    <location>
        <begin position="46"/>
        <end position="73"/>
    </location>
</feature>
<evidence type="ECO:0008006" key="4">
    <source>
        <dbReference type="Google" id="ProtNLM"/>
    </source>
</evidence>
<evidence type="ECO:0000313" key="3">
    <source>
        <dbReference type="Proteomes" id="UP000054166"/>
    </source>
</evidence>
<protein>
    <recommendedName>
        <fullName evidence="4">F-box domain-containing protein</fullName>
    </recommendedName>
</protein>
<keyword evidence="1" id="KW-0175">Coiled coil</keyword>
<dbReference type="HOGENOM" id="CLU_018544_3_2_1"/>
<proteinExistence type="predicted"/>
<gene>
    <name evidence="2" type="ORF">PILCRDRAFT_80700</name>
</gene>
<evidence type="ECO:0000256" key="1">
    <source>
        <dbReference type="SAM" id="Coils"/>
    </source>
</evidence>
<dbReference type="InParanoid" id="A0A0C3EMI1"/>
<dbReference type="Proteomes" id="UP000054166">
    <property type="component" value="Unassembled WGS sequence"/>
</dbReference>
<name>A0A0C3EMI1_PILCF</name>
<evidence type="ECO:0000313" key="2">
    <source>
        <dbReference type="EMBL" id="KIM73790.1"/>
    </source>
</evidence>
<dbReference type="OrthoDB" id="3365698at2759"/>
<dbReference type="EMBL" id="KN833073">
    <property type="protein sequence ID" value="KIM73790.1"/>
    <property type="molecule type" value="Genomic_DNA"/>
</dbReference>
<feature type="non-terminal residue" evidence="2">
    <location>
        <position position="148"/>
    </location>
</feature>
<sequence>MPSPLCADCGHSVTCNTEVPISPAPKLLGSNQVAPTAQAPTIHRMVANTQRDISRLDLEINRLHETAHELRQKRDALQTFNTMHMALISPVHHMPPEILSEIFIQCQDTAPFIPTDWDGGVRLDKAPFLLGKICSRWRYVSLSTPKLW</sequence>
<accession>A0A0C3EMI1</accession>
<reference evidence="3" key="2">
    <citation type="submission" date="2015-01" db="EMBL/GenBank/DDBJ databases">
        <title>Evolutionary Origins and Diversification of the Mycorrhizal Mutualists.</title>
        <authorList>
            <consortium name="DOE Joint Genome Institute"/>
            <consortium name="Mycorrhizal Genomics Consortium"/>
            <person name="Kohler A."/>
            <person name="Kuo A."/>
            <person name="Nagy L.G."/>
            <person name="Floudas D."/>
            <person name="Copeland A."/>
            <person name="Barry K.W."/>
            <person name="Cichocki N."/>
            <person name="Veneault-Fourrey C."/>
            <person name="LaButti K."/>
            <person name="Lindquist E.A."/>
            <person name="Lipzen A."/>
            <person name="Lundell T."/>
            <person name="Morin E."/>
            <person name="Murat C."/>
            <person name="Riley R."/>
            <person name="Ohm R."/>
            <person name="Sun H."/>
            <person name="Tunlid A."/>
            <person name="Henrissat B."/>
            <person name="Grigoriev I.V."/>
            <person name="Hibbett D.S."/>
            <person name="Martin F."/>
        </authorList>
    </citation>
    <scope>NUCLEOTIDE SEQUENCE [LARGE SCALE GENOMIC DNA]</scope>
    <source>
        <strain evidence="3">F 1598</strain>
    </source>
</reference>
<organism evidence="2 3">
    <name type="scientific">Piloderma croceum (strain F 1598)</name>
    <dbReference type="NCBI Taxonomy" id="765440"/>
    <lineage>
        <taxon>Eukaryota</taxon>
        <taxon>Fungi</taxon>
        <taxon>Dikarya</taxon>
        <taxon>Basidiomycota</taxon>
        <taxon>Agaricomycotina</taxon>
        <taxon>Agaricomycetes</taxon>
        <taxon>Agaricomycetidae</taxon>
        <taxon>Atheliales</taxon>
        <taxon>Atheliaceae</taxon>
        <taxon>Piloderma</taxon>
    </lineage>
</organism>
<keyword evidence="3" id="KW-1185">Reference proteome</keyword>